<proteinExistence type="inferred from homology"/>
<evidence type="ECO:0000256" key="6">
    <source>
        <dbReference type="ARBA" id="ARBA00023288"/>
    </source>
</evidence>
<accession>A0ABW6JXQ4</accession>
<evidence type="ECO:0000256" key="4">
    <source>
        <dbReference type="ARBA" id="ARBA00023136"/>
    </source>
</evidence>
<gene>
    <name evidence="8" type="ORF">ACFYKT_07225</name>
</gene>
<name>A0ABW6JXQ4_9BACI</name>
<evidence type="ECO:0000256" key="2">
    <source>
        <dbReference type="ARBA" id="ARBA00008973"/>
    </source>
</evidence>
<evidence type="ECO:0000313" key="8">
    <source>
        <dbReference type="EMBL" id="MFE8696142.1"/>
    </source>
</evidence>
<dbReference type="PANTHER" id="PTHR30429:SF0">
    <property type="entry name" value="METHIONINE-BINDING LIPOPROTEIN METQ"/>
    <property type="match status" value="1"/>
</dbReference>
<evidence type="ECO:0000313" key="9">
    <source>
        <dbReference type="Proteomes" id="UP001601058"/>
    </source>
</evidence>
<organism evidence="8 9">
    <name type="scientific">Cytobacillus mangrovibacter</name>
    <dbReference type="NCBI Taxonomy" id="3299024"/>
    <lineage>
        <taxon>Bacteria</taxon>
        <taxon>Bacillati</taxon>
        <taxon>Bacillota</taxon>
        <taxon>Bacilli</taxon>
        <taxon>Bacillales</taxon>
        <taxon>Bacillaceae</taxon>
        <taxon>Cytobacillus</taxon>
    </lineage>
</organism>
<dbReference type="InterPro" id="IPR004872">
    <property type="entry name" value="Lipoprotein_NlpA"/>
</dbReference>
<dbReference type="Pfam" id="PF03180">
    <property type="entry name" value="Lipoprotein_9"/>
    <property type="match status" value="1"/>
</dbReference>
<dbReference type="SUPFAM" id="SSF53850">
    <property type="entry name" value="Periplasmic binding protein-like II"/>
    <property type="match status" value="1"/>
</dbReference>
<dbReference type="PANTHER" id="PTHR30429">
    <property type="entry name" value="D-METHIONINE-BINDING LIPOPROTEIN METQ"/>
    <property type="match status" value="1"/>
</dbReference>
<evidence type="ECO:0000256" key="7">
    <source>
        <dbReference type="SAM" id="SignalP"/>
    </source>
</evidence>
<evidence type="ECO:0000256" key="5">
    <source>
        <dbReference type="ARBA" id="ARBA00023139"/>
    </source>
</evidence>
<keyword evidence="6" id="KW-0449">Lipoprotein</keyword>
<comment type="subcellular location">
    <subcellularLocation>
        <location evidence="1">Membrane</location>
        <topology evidence="1">Lipid-anchor</topology>
    </subcellularLocation>
</comment>
<keyword evidence="9" id="KW-1185">Reference proteome</keyword>
<feature type="signal peptide" evidence="7">
    <location>
        <begin position="1"/>
        <end position="20"/>
    </location>
</feature>
<comment type="similarity">
    <text evidence="2">Belongs to the NlpA lipoprotein family.</text>
</comment>
<dbReference type="Proteomes" id="UP001601058">
    <property type="component" value="Unassembled WGS sequence"/>
</dbReference>
<dbReference type="PROSITE" id="PS51257">
    <property type="entry name" value="PROKAR_LIPOPROTEIN"/>
    <property type="match status" value="1"/>
</dbReference>
<dbReference type="Gene3D" id="3.40.190.10">
    <property type="entry name" value="Periplasmic binding protein-like II"/>
    <property type="match status" value="2"/>
</dbReference>
<dbReference type="EMBL" id="JBIACJ010000003">
    <property type="protein sequence ID" value="MFE8696142.1"/>
    <property type="molecule type" value="Genomic_DNA"/>
</dbReference>
<comment type="caution">
    <text evidence="8">The sequence shown here is derived from an EMBL/GenBank/DDBJ whole genome shotgun (WGS) entry which is preliminary data.</text>
</comment>
<sequence length="279" mass="30960">MNKKWLRSVVVLTIASLLIAGCSSKESSGAASDSDKTIRISFNPGPYNDQFIKGVAPSLEEKGYTIEYTEFTDGIQPNIAVANGELDANAHQHSFYLDSINKREKLNLTGAVQVPTPPMGLYSQKHNSLDEVTEGAQVNVPNEPPNLLRALTLLQDIGWITIKDNIDPLQATIFDIESNPHQLDFILTDPAQGPRALEDVDFAAIQGNFAVSNHMKLTEALALENMTDQNIVIVAVDKKNVDKPFVKDMIDAYHSQDFKDYILSNPDYEGYQLPDYFNE</sequence>
<evidence type="ECO:0000256" key="3">
    <source>
        <dbReference type="ARBA" id="ARBA00022729"/>
    </source>
</evidence>
<evidence type="ECO:0000256" key="1">
    <source>
        <dbReference type="ARBA" id="ARBA00004635"/>
    </source>
</evidence>
<protein>
    <submittedName>
        <fullName evidence="8">MetQ/NlpA family ABC transporter substrate-binding protein</fullName>
    </submittedName>
</protein>
<keyword evidence="5" id="KW-0564">Palmitate</keyword>
<keyword evidence="4" id="KW-0472">Membrane</keyword>
<reference evidence="8 9" key="1">
    <citation type="submission" date="2024-08" db="EMBL/GenBank/DDBJ databases">
        <title>Two novel Cytobacillus novel species.</title>
        <authorList>
            <person name="Liu G."/>
        </authorList>
    </citation>
    <scope>NUCLEOTIDE SEQUENCE [LARGE SCALE GENOMIC DNA]</scope>
    <source>
        <strain evidence="8 9">FJAT-53684</strain>
    </source>
</reference>
<feature type="chain" id="PRO_5047109719" evidence="7">
    <location>
        <begin position="21"/>
        <end position="279"/>
    </location>
</feature>
<keyword evidence="3 7" id="KW-0732">Signal</keyword>
<dbReference type="RefSeq" id="WP_389217561.1">
    <property type="nucleotide sequence ID" value="NZ_JBIACJ010000003.1"/>
</dbReference>